<proteinExistence type="predicted"/>
<protein>
    <recommendedName>
        <fullName evidence="6 7">Peroxin/Ferlin domain-containing protein</fullName>
    </recommendedName>
</protein>
<evidence type="ECO:0000256" key="5">
    <source>
        <dbReference type="SAM" id="Phobius"/>
    </source>
</evidence>
<feature type="transmembrane region" description="Helical" evidence="5">
    <location>
        <begin position="95"/>
        <end position="114"/>
    </location>
</feature>
<dbReference type="EMBL" id="HG793125">
    <property type="protein sequence ID" value="CDK24525.1"/>
    <property type="molecule type" value="Genomic_DNA"/>
</dbReference>
<reference evidence="8" key="1">
    <citation type="submission" date="2013-12" db="EMBL/GenBank/DDBJ databases">
        <authorList>
            <person name="Genoscope - CEA"/>
        </authorList>
    </citation>
    <scope>NUCLEOTIDE SEQUENCE</scope>
    <source>
        <strain evidence="8">CBS 1993</strain>
    </source>
</reference>
<accession>W6MRT6</accession>
<dbReference type="GO" id="GO:0005778">
    <property type="term" value="C:peroxisomal membrane"/>
    <property type="evidence" value="ECO:0007669"/>
    <property type="project" value="TreeGrafter"/>
</dbReference>
<dbReference type="InterPro" id="IPR052646">
    <property type="entry name" value="Peroxisomal_PEX28-32"/>
</dbReference>
<dbReference type="GeneID" id="34517930"/>
<dbReference type="Proteomes" id="UP000019384">
    <property type="component" value="Unassembled WGS sequence"/>
</dbReference>
<dbReference type="InterPro" id="IPR010482">
    <property type="entry name" value="TECPR1-like_DysF"/>
</dbReference>
<dbReference type="SMART" id="SM00693">
    <property type="entry name" value="DysFN"/>
    <property type="match status" value="1"/>
</dbReference>
<evidence type="ECO:0000256" key="4">
    <source>
        <dbReference type="ARBA" id="ARBA00023136"/>
    </source>
</evidence>
<reference evidence="8" key="2">
    <citation type="submission" date="2014-02" db="EMBL/GenBank/DDBJ databases">
        <title>Complete DNA sequence of /Kuraishia capsulata/ illustrates novel genomic features among budding yeasts (/Saccharomycotina/).</title>
        <authorList>
            <person name="Morales L."/>
            <person name="Noel B."/>
            <person name="Porcel B."/>
            <person name="Marcet-Houben M."/>
            <person name="Hullo M-F."/>
            <person name="Sacerdot C."/>
            <person name="Tekaia F."/>
            <person name="Leh-Louis V."/>
            <person name="Despons L."/>
            <person name="Khanna V."/>
            <person name="Aury J-M."/>
            <person name="Barbe V."/>
            <person name="Couloux A."/>
            <person name="Labadie K."/>
            <person name="Pelletier E."/>
            <person name="Souciet J-L."/>
            <person name="Boekhout T."/>
            <person name="Gabaldon T."/>
            <person name="Wincker P."/>
            <person name="Dujon B."/>
        </authorList>
    </citation>
    <scope>NUCLEOTIDE SEQUENCE</scope>
    <source>
        <strain evidence="8">CBS 1993</strain>
    </source>
</reference>
<evidence type="ECO:0000256" key="3">
    <source>
        <dbReference type="ARBA" id="ARBA00022989"/>
    </source>
</evidence>
<dbReference type="Pfam" id="PF06398">
    <property type="entry name" value="Pex24p"/>
    <property type="match status" value="1"/>
</dbReference>
<dbReference type="AlphaFoldDB" id="W6MRT6"/>
<evidence type="ECO:0000313" key="8">
    <source>
        <dbReference type="EMBL" id="CDK24525.1"/>
    </source>
</evidence>
<feature type="transmembrane region" description="Helical" evidence="5">
    <location>
        <begin position="182"/>
        <end position="200"/>
    </location>
</feature>
<gene>
    <name evidence="8" type="ORF">KUCA_T00000490001</name>
</gene>
<feature type="transmembrane region" description="Helical" evidence="5">
    <location>
        <begin position="156"/>
        <end position="175"/>
    </location>
</feature>
<evidence type="ECO:0000313" key="9">
    <source>
        <dbReference type="Proteomes" id="UP000019384"/>
    </source>
</evidence>
<dbReference type="InterPro" id="IPR006614">
    <property type="entry name" value="Peroxin/Ferlin"/>
</dbReference>
<keyword evidence="4 5" id="KW-0472">Membrane</keyword>
<sequence length="371" mass="42211">MSNFQDIQPGTTYRSIHAAFTSRSIADASSKGPSLIQSTSPIITSALSSAFPYLLMIDKLLAAITWTNEDSYQGFLLIVIYGAAVRYWDNLGSAIVPVAASMAFCCVSWTITTVSNESSDPPTLEEVVALLSNICTRCEILREPLKVLDSFTLVDFGKLLLSSVLLWPFYVFVLQRIYNTKWFSLIFGILALTYYSPWATASRCLLWRSSYVRTAAKAVTGLDVLLTSRHSKNPIATDHKVIYTSKTNDSEKQTVEFQIFENQRRWIGMGWSGHLLPNERAPFTNEKFAACSGFEGFHFPEMPEVTGKSFKWEWLDPKWQIDVSFNKGNDKEGWIYYDNYWDTPGFVDSISKYTRSRKWRRRATLVIEAKK</sequence>
<evidence type="ECO:0000259" key="7">
    <source>
        <dbReference type="SMART" id="SM00694"/>
    </source>
</evidence>
<name>W6MRT6_9ASCO</name>
<dbReference type="STRING" id="1382522.W6MRT6"/>
<dbReference type="PANTHER" id="PTHR31679:SF2">
    <property type="entry name" value="PEROXISOMAL MEMBRANE PROTEIN PEX30-RELATED"/>
    <property type="match status" value="1"/>
</dbReference>
<dbReference type="GO" id="GO:0007031">
    <property type="term" value="P:peroxisome organization"/>
    <property type="evidence" value="ECO:0007669"/>
    <property type="project" value="UniProtKB-ARBA"/>
</dbReference>
<feature type="domain" description="Peroxin/Ferlin" evidence="7">
    <location>
        <begin position="333"/>
        <end position="366"/>
    </location>
</feature>
<dbReference type="GO" id="GO:0012505">
    <property type="term" value="C:endomembrane system"/>
    <property type="evidence" value="ECO:0007669"/>
    <property type="project" value="UniProtKB-SubCell"/>
</dbReference>
<organism evidence="8 9">
    <name type="scientific">Kuraishia capsulata CBS 1993</name>
    <dbReference type="NCBI Taxonomy" id="1382522"/>
    <lineage>
        <taxon>Eukaryota</taxon>
        <taxon>Fungi</taxon>
        <taxon>Dikarya</taxon>
        <taxon>Ascomycota</taxon>
        <taxon>Saccharomycotina</taxon>
        <taxon>Pichiomycetes</taxon>
        <taxon>Pichiales</taxon>
        <taxon>Pichiaceae</taxon>
        <taxon>Kuraishia</taxon>
    </lineage>
</organism>
<dbReference type="RefSeq" id="XP_022456542.1">
    <property type="nucleotide sequence ID" value="XM_022605034.1"/>
</dbReference>
<keyword evidence="3 5" id="KW-1133">Transmembrane helix</keyword>
<keyword evidence="2 5" id="KW-0812">Transmembrane</keyword>
<dbReference type="OrthoDB" id="5586090at2759"/>
<keyword evidence="9" id="KW-1185">Reference proteome</keyword>
<evidence type="ECO:0000259" key="6">
    <source>
        <dbReference type="SMART" id="SM00693"/>
    </source>
</evidence>
<dbReference type="PANTHER" id="PTHR31679">
    <property type="entry name" value="PEROXISOMAL MEMBRANE PROTEIN PEX30-RELATED"/>
    <property type="match status" value="1"/>
</dbReference>
<dbReference type="HOGENOM" id="CLU_016397_0_0_1"/>
<feature type="domain" description="Peroxin/Ferlin" evidence="6">
    <location>
        <begin position="252"/>
        <end position="322"/>
    </location>
</feature>
<dbReference type="SMART" id="SM00694">
    <property type="entry name" value="DysFC"/>
    <property type="match status" value="1"/>
</dbReference>
<evidence type="ECO:0000256" key="2">
    <source>
        <dbReference type="ARBA" id="ARBA00022692"/>
    </source>
</evidence>
<comment type="subcellular location">
    <subcellularLocation>
        <location evidence="1">Endomembrane system</location>
        <topology evidence="1">Multi-pass membrane protein</topology>
    </subcellularLocation>
</comment>
<evidence type="ECO:0000256" key="1">
    <source>
        <dbReference type="ARBA" id="ARBA00004127"/>
    </source>
</evidence>